<dbReference type="RefSeq" id="WP_337713052.1">
    <property type="nucleotide sequence ID" value="NZ_JBBEGL010000002.1"/>
</dbReference>
<evidence type="ECO:0000256" key="1">
    <source>
        <dbReference type="SAM" id="MobiDB-lite"/>
    </source>
</evidence>
<sequence length="54" mass="5982">MPPPPEEPDAETESDEVAAERAREIAVDVELKDVDRAPPALDPETEQALRDRLT</sequence>
<evidence type="ECO:0000313" key="2">
    <source>
        <dbReference type="EMBL" id="MEJ2886576.1"/>
    </source>
</evidence>
<dbReference type="EMBL" id="JBBEGL010000002">
    <property type="protein sequence ID" value="MEJ2886576.1"/>
    <property type="molecule type" value="Genomic_DNA"/>
</dbReference>
<keyword evidence="3" id="KW-1185">Reference proteome</keyword>
<proteinExistence type="predicted"/>
<organism evidence="2 3">
    <name type="scientific">Actinomycetospora aeridis</name>
    <dbReference type="NCBI Taxonomy" id="3129231"/>
    <lineage>
        <taxon>Bacteria</taxon>
        <taxon>Bacillati</taxon>
        <taxon>Actinomycetota</taxon>
        <taxon>Actinomycetes</taxon>
        <taxon>Pseudonocardiales</taxon>
        <taxon>Pseudonocardiaceae</taxon>
        <taxon>Actinomycetospora</taxon>
    </lineage>
</organism>
<protein>
    <submittedName>
        <fullName evidence="2">Uncharacterized protein</fullName>
    </submittedName>
</protein>
<dbReference type="Proteomes" id="UP001370100">
    <property type="component" value="Unassembled WGS sequence"/>
</dbReference>
<name>A0ABU8N4G3_9PSEU</name>
<gene>
    <name evidence="2" type="ORF">WCD41_08960</name>
</gene>
<accession>A0ABU8N4G3</accession>
<reference evidence="2 3" key="1">
    <citation type="submission" date="2024-03" db="EMBL/GenBank/DDBJ databases">
        <title>Actinomycetospora sp. OC33-EN06, a novel actinomycete isolated from wild orchid (Aerides multiflora).</title>
        <authorList>
            <person name="Suriyachadkun C."/>
        </authorList>
    </citation>
    <scope>NUCLEOTIDE SEQUENCE [LARGE SCALE GENOMIC DNA]</scope>
    <source>
        <strain evidence="2 3">OC33-EN06</strain>
    </source>
</reference>
<feature type="region of interest" description="Disordered" evidence="1">
    <location>
        <begin position="29"/>
        <end position="54"/>
    </location>
</feature>
<evidence type="ECO:0000313" key="3">
    <source>
        <dbReference type="Proteomes" id="UP001370100"/>
    </source>
</evidence>
<comment type="caution">
    <text evidence="2">The sequence shown here is derived from an EMBL/GenBank/DDBJ whole genome shotgun (WGS) entry which is preliminary data.</text>
</comment>